<dbReference type="RefSeq" id="WP_131259259.1">
    <property type="nucleotide sequence ID" value="NZ_JBHSUS010000001.1"/>
</dbReference>
<dbReference type="Pfam" id="PF05116">
    <property type="entry name" value="S6PP"/>
    <property type="match status" value="1"/>
</dbReference>
<evidence type="ECO:0000259" key="4">
    <source>
        <dbReference type="Pfam" id="PF05116"/>
    </source>
</evidence>
<keyword evidence="6" id="KW-1185">Reference proteome</keyword>
<dbReference type="PANTHER" id="PTHR10000">
    <property type="entry name" value="PHOSPHOSERINE PHOSPHATASE"/>
    <property type="match status" value="1"/>
</dbReference>
<dbReference type="GO" id="GO:0016787">
    <property type="term" value="F:hydrolase activity"/>
    <property type="evidence" value="ECO:0007669"/>
    <property type="project" value="UniProtKB-KW"/>
</dbReference>
<dbReference type="InterPro" id="IPR006381">
    <property type="entry name" value="HAD-SF-IIB-MPGP"/>
</dbReference>
<dbReference type="InterPro" id="IPR006380">
    <property type="entry name" value="SPP-like_dom"/>
</dbReference>
<evidence type="ECO:0000256" key="1">
    <source>
        <dbReference type="ARBA" id="ARBA00022723"/>
    </source>
</evidence>
<dbReference type="Proteomes" id="UP001596364">
    <property type="component" value="Unassembled WGS sequence"/>
</dbReference>
<evidence type="ECO:0000313" key="5">
    <source>
        <dbReference type="EMBL" id="MFC6439147.1"/>
    </source>
</evidence>
<dbReference type="InterPro" id="IPR006379">
    <property type="entry name" value="HAD-SF_hydro_IIB"/>
</dbReference>
<dbReference type="Gene3D" id="3.40.50.1000">
    <property type="entry name" value="HAD superfamily/HAD-like"/>
    <property type="match status" value="1"/>
</dbReference>
<dbReference type="EMBL" id="JBHSUS010000001">
    <property type="protein sequence ID" value="MFC6439147.1"/>
    <property type="molecule type" value="Genomic_DNA"/>
</dbReference>
<protein>
    <submittedName>
        <fullName evidence="5">HAD-IIB family hydrolase</fullName>
    </submittedName>
</protein>
<reference evidence="6" key="1">
    <citation type="journal article" date="2019" name="Int. J. Syst. Evol. Microbiol.">
        <title>The Global Catalogue of Microorganisms (GCM) 10K type strain sequencing project: providing services to taxonomists for standard genome sequencing and annotation.</title>
        <authorList>
            <consortium name="The Broad Institute Genomics Platform"/>
            <consortium name="The Broad Institute Genome Sequencing Center for Infectious Disease"/>
            <person name="Wu L."/>
            <person name="Ma J."/>
        </authorList>
    </citation>
    <scope>NUCLEOTIDE SEQUENCE [LARGE SCALE GENOMIC DNA]</scope>
    <source>
        <strain evidence="6">CGMCC 1.16031</strain>
    </source>
</reference>
<proteinExistence type="predicted"/>
<evidence type="ECO:0000256" key="3">
    <source>
        <dbReference type="ARBA" id="ARBA00022842"/>
    </source>
</evidence>
<feature type="domain" description="Sucrose phosphatase-like" evidence="4">
    <location>
        <begin position="189"/>
        <end position="243"/>
    </location>
</feature>
<dbReference type="Gene3D" id="3.30.980.20">
    <property type="entry name" value="Putative mannosyl-3-phosphoglycerate phosphatase, domain 2"/>
    <property type="match status" value="1"/>
</dbReference>
<evidence type="ECO:0000313" key="6">
    <source>
        <dbReference type="Proteomes" id="UP001596364"/>
    </source>
</evidence>
<dbReference type="Pfam" id="PF08282">
    <property type="entry name" value="Hydrolase_3"/>
    <property type="match status" value="1"/>
</dbReference>
<dbReference type="InterPro" id="IPR023214">
    <property type="entry name" value="HAD_sf"/>
</dbReference>
<dbReference type="SUPFAM" id="SSF56784">
    <property type="entry name" value="HAD-like"/>
    <property type="match status" value="1"/>
</dbReference>
<dbReference type="SFLD" id="SFLDS00003">
    <property type="entry name" value="Haloacid_Dehalogenase"/>
    <property type="match status" value="1"/>
</dbReference>
<keyword evidence="2 5" id="KW-0378">Hydrolase</keyword>
<evidence type="ECO:0000256" key="2">
    <source>
        <dbReference type="ARBA" id="ARBA00022801"/>
    </source>
</evidence>
<organism evidence="5 6">
    <name type="scientific">Pseudobowmanella zhangzhouensis</name>
    <dbReference type="NCBI Taxonomy" id="1537679"/>
    <lineage>
        <taxon>Bacteria</taxon>
        <taxon>Pseudomonadati</taxon>
        <taxon>Pseudomonadota</taxon>
        <taxon>Gammaproteobacteria</taxon>
        <taxon>Alteromonadales</taxon>
        <taxon>Alteromonadaceae</taxon>
    </lineage>
</organism>
<keyword evidence="1" id="KW-0479">Metal-binding</keyword>
<sequence length="274" mass="30488">MAKSRLVIFTDLDGTLLDHDSYDFRPASAVLHRLRQLDAIVIPTSSKTRFEIEPLMADLGIHAGFICENGAAIYLFDDAQIANTAEFEPDGHLLRRSFCQPRKYWLQQLKVVAAEFDGLYRQFSQMSLTEIAKLTGLSPVQALRAAQREYTEPLLWLGSAAQAQEFIACLAVQGIQGVFGGRFLTIGGQHSKGQAMAWLQQQIQAAFPHQQFTSVALGDGQNDISMLRQADIAVRIKNPHNPLFDIEHPNLLTSTFTGPQGWAECMQQILATEE</sequence>
<name>A0ABW1XFX8_9ALTE</name>
<dbReference type="NCBIfam" id="TIGR01484">
    <property type="entry name" value="HAD-SF-IIB"/>
    <property type="match status" value="1"/>
</dbReference>
<comment type="caution">
    <text evidence="5">The sequence shown here is derived from an EMBL/GenBank/DDBJ whole genome shotgun (WGS) entry which is preliminary data.</text>
</comment>
<dbReference type="NCBIfam" id="TIGR01486">
    <property type="entry name" value="HAD-SF-IIB-MPGP"/>
    <property type="match status" value="1"/>
</dbReference>
<dbReference type="SFLD" id="SFLDG01142">
    <property type="entry name" value="C2.B.2:_Mannosyl-3-phosphoglyc"/>
    <property type="match status" value="1"/>
</dbReference>
<dbReference type="SFLD" id="SFLDG01140">
    <property type="entry name" value="C2.B:_Phosphomannomutase_and_P"/>
    <property type="match status" value="1"/>
</dbReference>
<accession>A0ABW1XFX8</accession>
<dbReference type="InterPro" id="IPR036412">
    <property type="entry name" value="HAD-like_sf"/>
</dbReference>
<keyword evidence="3" id="KW-0460">Magnesium</keyword>
<dbReference type="PANTHER" id="PTHR10000:SF8">
    <property type="entry name" value="HAD SUPERFAMILY HYDROLASE-LIKE, TYPE 3"/>
    <property type="match status" value="1"/>
</dbReference>
<gene>
    <name evidence="5" type="ORF">ACFP85_03125</name>
</gene>